<dbReference type="PRINTS" id="PR01519">
    <property type="entry name" value="EPSLNTUBULIN"/>
</dbReference>
<evidence type="ECO:0000313" key="11">
    <source>
        <dbReference type="Proteomes" id="UP000248484"/>
    </source>
</evidence>
<dbReference type="GO" id="GO:0007017">
    <property type="term" value="P:microtubule-based process"/>
    <property type="evidence" value="ECO:0007669"/>
    <property type="project" value="InterPro"/>
</dbReference>
<dbReference type="InterPro" id="IPR036525">
    <property type="entry name" value="Tubulin/FtsZ_GTPase_sf"/>
</dbReference>
<dbReference type="PROSITE" id="PS00227">
    <property type="entry name" value="TUBULIN"/>
    <property type="match status" value="1"/>
</dbReference>
<dbReference type="SUPFAM" id="SSF52490">
    <property type="entry name" value="Tubulin nucleotide-binding domain-like"/>
    <property type="match status" value="1"/>
</dbReference>
<dbReference type="SMART" id="SM00864">
    <property type="entry name" value="Tubulin"/>
    <property type="match status" value="1"/>
</dbReference>
<evidence type="ECO:0000256" key="3">
    <source>
        <dbReference type="ARBA" id="ARBA00022490"/>
    </source>
</evidence>
<dbReference type="RefSeq" id="XP_028354880.1">
    <property type="nucleotide sequence ID" value="XM_028499079.2"/>
</dbReference>
<organism evidence="11 12">
    <name type="scientific">Physeter macrocephalus</name>
    <name type="common">Sperm whale</name>
    <name type="synonym">Physeter catodon</name>
    <dbReference type="NCBI Taxonomy" id="9755"/>
    <lineage>
        <taxon>Eukaryota</taxon>
        <taxon>Metazoa</taxon>
        <taxon>Chordata</taxon>
        <taxon>Craniata</taxon>
        <taxon>Vertebrata</taxon>
        <taxon>Euteleostomi</taxon>
        <taxon>Mammalia</taxon>
        <taxon>Eutheria</taxon>
        <taxon>Laurasiatheria</taxon>
        <taxon>Artiodactyla</taxon>
        <taxon>Whippomorpha</taxon>
        <taxon>Cetacea</taxon>
        <taxon>Odontoceti</taxon>
        <taxon>Physeteridae</taxon>
        <taxon>Physeter</taxon>
    </lineage>
</organism>
<dbReference type="GO" id="GO:0005874">
    <property type="term" value="C:microtubule"/>
    <property type="evidence" value="ECO:0007669"/>
    <property type="project" value="UniProtKB-KW"/>
</dbReference>
<feature type="compositionally biased region" description="Polar residues" evidence="9">
    <location>
        <begin position="181"/>
        <end position="194"/>
    </location>
</feature>
<evidence type="ECO:0000313" key="12">
    <source>
        <dbReference type="RefSeq" id="XP_028354880.1"/>
    </source>
</evidence>
<dbReference type="PANTHER" id="PTHR11588">
    <property type="entry name" value="TUBULIN"/>
    <property type="match status" value="1"/>
</dbReference>
<evidence type="ECO:0000256" key="8">
    <source>
        <dbReference type="RuleBase" id="RU000352"/>
    </source>
</evidence>
<proteinExistence type="inferred from homology"/>
<keyword evidence="4 8" id="KW-0493">Microtubule</keyword>
<dbReference type="GeneID" id="102995502"/>
<evidence type="ECO:0000259" key="10">
    <source>
        <dbReference type="SMART" id="SM00864"/>
    </source>
</evidence>
<dbReference type="Pfam" id="PF00091">
    <property type="entry name" value="Tubulin"/>
    <property type="match status" value="1"/>
</dbReference>
<reference evidence="12" key="1">
    <citation type="submission" date="2025-08" db="UniProtKB">
        <authorList>
            <consortium name="RefSeq"/>
        </authorList>
    </citation>
    <scope>IDENTIFICATION</scope>
    <source>
        <tissue evidence="12">Muscle</tissue>
    </source>
</reference>
<keyword evidence="6 8" id="KW-0342">GTP-binding</keyword>
<evidence type="ECO:0000256" key="2">
    <source>
        <dbReference type="ARBA" id="ARBA00009636"/>
    </source>
</evidence>
<protein>
    <submittedName>
        <fullName evidence="12">Tubulin gamma-2 chain isoform X2</fullName>
    </submittedName>
</protein>
<feature type="region of interest" description="Disordered" evidence="9">
    <location>
        <begin position="169"/>
        <end position="209"/>
    </location>
</feature>
<dbReference type="InterPro" id="IPR000217">
    <property type="entry name" value="Tubulin"/>
</dbReference>
<dbReference type="AlphaFoldDB" id="A0A455C0K4"/>
<keyword evidence="5 8" id="KW-0547">Nucleotide-binding</keyword>
<accession>A0A455C0K4</accession>
<evidence type="ECO:0000256" key="9">
    <source>
        <dbReference type="SAM" id="MobiDB-lite"/>
    </source>
</evidence>
<feature type="domain" description="Tubulin/FtsZ GTPase" evidence="10">
    <location>
        <begin position="14"/>
        <end position="184"/>
    </location>
</feature>
<evidence type="ECO:0000256" key="4">
    <source>
        <dbReference type="ARBA" id="ARBA00022701"/>
    </source>
</evidence>
<keyword evidence="11" id="KW-1185">Reference proteome</keyword>
<evidence type="ECO:0000256" key="1">
    <source>
        <dbReference type="ARBA" id="ARBA00004245"/>
    </source>
</evidence>
<dbReference type="Proteomes" id="UP000248484">
    <property type="component" value="Chromosome 14"/>
</dbReference>
<dbReference type="Gene3D" id="3.40.50.1440">
    <property type="entry name" value="Tubulin/FtsZ, GTPase domain"/>
    <property type="match status" value="1"/>
</dbReference>
<evidence type="ECO:0000256" key="7">
    <source>
        <dbReference type="ARBA" id="ARBA00023212"/>
    </source>
</evidence>
<dbReference type="PRINTS" id="PR01161">
    <property type="entry name" value="TUBULIN"/>
</dbReference>
<gene>
    <name evidence="12" type="primary">LOC102995502</name>
</gene>
<dbReference type="InterPro" id="IPR004057">
    <property type="entry name" value="Epsilon_tubulin"/>
</dbReference>
<keyword evidence="7" id="KW-0206">Cytoskeleton</keyword>
<dbReference type="InterPro" id="IPR003008">
    <property type="entry name" value="Tubulin_FtsZ_GTPase"/>
</dbReference>
<comment type="subcellular location">
    <subcellularLocation>
        <location evidence="1">Cytoplasm</location>
        <location evidence="1">Cytoskeleton</location>
    </subcellularLocation>
</comment>
<comment type="similarity">
    <text evidence="2 8">Belongs to the tubulin family.</text>
</comment>
<evidence type="ECO:0000256" key="5">
    <source>
        <dbReference type="ARBA" id="ARBA00022741"/>
    </source>
</evidence>
<keyword evidence="3" id="KW-0963">Cytoplasm</keyword>
<dbReference type="InterPro" id="IPR017975">
    <property type="entry name" value="Tubulin_CS"/>
</dbReference>
<sequence length="209" mass="23091">MVSAPRASWRSSPPKALTARTSFSTRAVLLDLEPRVIHSILNSPYAKLYNPENIYLSEHGGGAGNNWASGFSQGEKIHEDIFDIIDREADGSDSLEGFVLCHSIAGGTGSGLGSYLLERLNDRYPKKLVQTYSVFPNQDEMSDVVVQPYNSLLTLKRLTQNADCVVSMRGQSGGFGRPPQTRETPTPCSSQDLAQRTEDQQSHTWWTKL</sequence>
<name>A0A455C0K4_PHYMC</name>
<dbReference type="GO" id="GO:0005525">
    <property type="term" value="F:GTP binding"/>
    <property type="evidence" value="ECO:0007669"/>
    <property type="project" value="UniProtKB-UniRule"/>
</dbReference>
<evidence type="ECO:0000256" key="6">
    <source>
        <dbReference type="ARBA" id="ARBA00023134"/>
    </source>
</evidence>